<name>A0A6J4S5J1_9ACTN</name>
<dbReference type="AlphaFoldDB" id="A0A6J4S5J1"/>
<evidence type="ECO:0000313" key="2">
    <source>
        <dbReference type="EMBL" id="CAA9485873.1"/>
    </source>
</evidence>
<gene>
    <name evidence="2" type="ORF">AVDCRST_MAG65-1728</name>
</gene>
<feature type="non-terminal residue" evidence="2">
    <location>
        <position position="1"/>
    </location>
</feature>
<organism evidence="2">
    <name type="scientific">uncultured Solirubrobacteraceae bacterium</name>
    <dbReference type="NCBI Taxonomy" id="1162706"/>
    <lineage>
        <taxon>Bacteria</taxon>
        <taxon>Bacillati</taxon>
        <taxon>Actinomycetota</taxon>
        <taxon>Thermoleophilia</taxon>
        <taxon>Solirubrobacterales</taxon>
        <taxon>Solirubrobacteraceae</taxon>
        <taxon>environmental samples</taxon>
    </lineage>
</organism>
<sequence>GAERFVATSPHQRHQLLIGAQPQQCRIRGKPSEARRRL</sequence>
<reference evidence="2" key="1">
    <citation type="submission" date="2020-02" db="EMBL/GenBank/DDBJ databases">
        <authorList>
            <person name="Meier V. D."/>
        </authorList>
    </citation>
    <scope>NUCLEOTIDE SEQUENCE</scope>
    <source>
        <strain evidence="2">AVDCRST_MAG65</strain>
    </source>
</reference>
<protein>
    <submittedName>
        <fullName evidence="2">Uncharacterized protein</fullName>
    </submittedName>
</protein>
<dbReference type="EMBL" id="CADCVL010000305">
    <property type="protein sequence ID" value="CAA9485873.1"/>
    <property type="molecule type" value="Genomic_DNA"/>
</dbReference>
<evidence type="ECO:0000256" key="1">
    <source>
        <dbReference type="SAM" id="MobiDB-lite"/>
    </source>
</evidence>
<accession>A0A6J4S5J1</accession>
<feature type="region of interest" description="Disordered" evidence="1">
    <location>
        <begin position="1"/>
        <end position="38"/>
    </location>
</feature>
<proteinExistence type="predicted"/>
<feature type="non-terminal residue" evidence="2">
    <location>
        <position position="38"/>
    </location>
</feature>